<dbReference type="Gene3D" id="3.30.420.10">
    <property type="entry name" value="Ribonuclease H-like superfamily/Ribonuclease H"/>
    <property type="match status" value="1"/>
</dbReference>
<dbReference type="InterPro" id="IPR012337">
    <property type="entry name" value="RNaseH-like_sf"/>
</dbReference>
<proteinExistence type="predicted"/>
<dbReference type="InterPro" id="IPR039537">
    <property type="entry name" value="Retrotran_Ty1/copia-like"/>
</dbReference>
<dbReference type="EMBL" id="CADCXV010001169">
    <property type="protein sequence ID" value="CAB0042197.1"/>
    <property type="molecule type" value="Genomic_DNA"/>
</dbReference>
<dbReference type="OrthoDB" id="413361at2759"/>
<gene>
    <name evidence="1" type="ORF">TBRA_LOCUS13829</name>
</gene>
<sequence length="163" mass="18445">MRHIASVGAIHRDTLYSLETPAGTRALELQAALIAVRLADTIQAEHDFEMIIVASQKFISSKKSQVPDKIKEFINLAETQLGTVAKAIRSDNGREFINESLRNFYAQKSIILSRSSCNGCLPYEQIPDNDLEELNANRKMDRQKARYRTSPRLWCVAMVHVPE</sequence>
<dbReference type="PANTHER" id="PTHR42648:SF28">
    <property type="entry name" value="TRANSPOSON-ENCODED PROTEIN WITH RIBONUCLEASE H-LIKE AND RETROVIRUS ZINC FINGER-LIKE DOMAINS"/>
    <property type="match status" value="1"/>
</dbReference>
<dbReference type="PANTHER" id="PTHR42648">
    <property type="entry name" value="TRANSPOSASE, PUTATIVE-RELATED"/>
    <property type="match status" value="1"/>
</dbReference>
<dbReference type="SUPFAM" id="SSF53098">
    <property type="entry name" value="Ribonuclease H-like"/>
    <property type="match status" value="1"/>
</dbReference>
<keyword evidence="2" id="KW-1185">Reference proteome</keyword>
<name>A0A6H5J3Y9_9HYME</name>
<dbReference type="InterPro" id="IPR036397">
    <property type="entry name" value="RNaseH_sf"/>
</dbReference>
<organism evidence="1 2">
    <name type="scientific">Trichogramma brassicae</name>
    <dbReference type="NCBI Taxonomy" id="86971"/>
    <lineage>
        <taxon>Eukaryota</taxon>
        <taxon>Metazoa</taxon>
        <taxon>Ecdysozoa</taxon>
        <taxon>Arthropoda</taxon>
        <taxon>Hexapoda</taxon>
        <taxon>Insecta</taxon>
        <taxon>Pterygota</taxon>
        <taxon>Neoptera</taxon>
        <taxon>Endopterygota</taxon>
        <taxon>Hymenoptera</taxon>
        <taxon>Apocrita</taxon>
        <taxon>Proctotrupomorpha</taxon>
        <taxon>Chalcidoidea</taxon>
        <taxon>Trichogrammatidae</taxon>
        <taxon>Trichogramma</taxon>
    </lineage>
</organism>
<evidence type="ECO:0000313" key="2">
    <source>
        <dbReference type="Proteomes" id="UP000479190"/>
    </source>
</evidence>
<reference evidence="1 2" key="1">
    <citation type="submission" date="2020-02" db="EMBL/GenBank/DDBJ databases">
        <authorList>
            <person name="Ferguson B K."/>
        </authorList>
    </citation>
    <scope>NUCLEOTIDE SEQUENCE [LARGE SCALE GENOMIC DNA]</scope>
</reference>
<protein>
    <recommendedName>
        <fullName evidence="3">Integrase catalytic domain-containing protein</fullName>
    </recommendedName>
</protein>
<dbReference type="GO" id="GO:0003676">
    <property type="term" value="F:nucleic acid binding"/>
    <property type="evidence" value="ECO:0007669"/>
    <property type="project" value="InterPro"/>
</dbReference>
<dbReference type="AlphaFoldDB" id="A0A6H5J3Y9"/>
<evidence type="ECO:0008006" key="3">
    <source>
        <dbReference type="Google" id="ProtNLM"/>
    </source>
</evidence>
<dbReference type="Proteomes" id="UP000479190">
    <property type="component" value="Unassembled WGS sequence"/>
</dbReference>
<accession>A0A6H5J3Y9</accession>
<evidence type="ECO:0000313" key="1">
    <source>
        <dbReference type="EMBL" id="CAB0042197.1"/>
    </source>
</evidence>